<dbReference type="PANTHER" id="PTHR24067">
    <property type="entry name" value="UBIQUITIN-CONJUGATING ENZYME E2"/>
    <property type="match status" value="1"/>
</dbReference>
<evidence type="ECO:0000259" key="8">
    <source>
        <dbReference type="PROSITE" id="PS50127"/>
    </source>
</evidence>
<dbReference type="Pfam" id="PF00179">
    <property type="entry name" value="UQ_con"/>
    <property type="match status" value="1"/>
</dbReference>
<dbReference type="PROSITE" id="PS50127">
    <property type="entry name" value="UBC_2"/>
    <property type="match status" value="1"/>
</dbReference>
<evidence type="ECO:0000256" key="5">
    <source>
        <dbReference type="ARBA" id="ARBA00043952"/>
    </source>
</evidence>
<dbReference type="SMART" id="SM00212">
    <property type="entry name" value="UBCc"/>
    <property type="match status" value="1"/>
</dbReference>
<dbReference type="Proteomes" id="UP000006310">
    <property type="component" value="Chromosome 2"/>
</dbReference>
<dbReference type="InterPro" id="IPR000608">
    <property type="entry name" value="UBC"/>
</dbReference>
<dbReference type="GO" id="GO:0005777">
    <property type="term" value="C:peroxisome"/>
    <property type="evidence" value="ECO:0007669"/>
    <property type="project" value="EnsemblFungi"/>
</dbReference>
<keyword evidence="1" id="KW-0808">Transferase</keyword>
<dbReference type="InterPro" id="IPR016135">
    <property type="entry name" value="UBQ-conjugating_enzyme/RWD"/>
</dbReference>
<keyword evidence="10" id="KW-1185">Reference proteome</keyword>
<reference evidence="9 10" key="1">
    <citation type="journal article" date="2011" name="Proc. Natl. Acad. Sci. U.S.A.">
        <title>Evolutionary erosion of yeast sex chromosomes by mating-type switching accidents.</title>
        <authorList>
            <person name="Gordon J.L."/>
            <person name="Armisen D."/>
            <person name="Proux-Wera E."/>
            <person name="Oheigeartaigh S.S."/>
            <person name="Byrne K.P."/>
            <person name="Wolfe K.H."/>
        </authorList>
    </citation>
    <scope>NUCLEOTIDE SEQUENCE [LARGE SCALE GENOMIC DNA]</scope>
    <source>
        <strain evidence="10">ATCC MYA-139 / BCRC 22969 / CBS 8797 / CCRC 22969 / KCTC 17520 / NBRC 10181 / NCYC 3082</strain>
    </source>
</reference>
<organism evidence="9 10">
    <name type="scientific">Huiozyma naganishii (strain ATCC MYA-139 / BCRC 22969 / CBS 8797 / KCTC 17520 / NBRC 10181 / NCYC 3082 / Yp74L-3)</name>
    <name type="common">Yeast</name>
    <name type="synonym">Kazachstania naganishii</name>
    <dbReference type="NCBI Taxonomy" id="1071383"/>
    <lineage>
        <taxon>Eukaryota</taxon>
        <taxon>Fungi</taxon>
        <taxon>Dikarya</taxon>
        <taxon>Ascomycota</taxon>
        <taxon>Saccharomycotina</taxon>
        <taxon>Saccharomycetes</taxon>
        <taxon>Saccharomycetales</taxon>
        <taxon>Saccharomycetaceae</taxon>
        <taxon>Huiozyma</taxon>
    </lineage>
</organism>
<evidence type="ECO:0000256" key="3">
    <source>
        <dbReference type="ARBA" id="ARBA00022786"/>
    </source>
</evidence>
<sequence length="153" mass="16967">MSQRVLREYRRLVAAGGAANESNLHPTDPADLTHWEATLEGPQGTPYEGHSFPLRVTVPDKYPTLPPSVCFPKRTMPHPNVKWDTGEVCLDTLAGGWTPVMDLQYAVMAVRRLLAEPNPESPLNLELAALSRLGDHKAYDGIIKYRLAHSSIK</sequence>
<dbReference type="GO" id="GO:0004842">
    <property type="term" value="F:ubiquitin-protein transferase activity"/>
    <property type="evidence" value="ECO:0007669"/>
    <property type="project" value="EnsemblFungi"/>
</dbReference>
<dbReference type="STRING" id="1071383.J7R161"/>
<dbReference type="EMBL" id="HE978315">
    <property type="protein sequence ID" value="CCK68525.1"/>
    <property type="molecule type" value="Genomic_DNA"/>
</dbReference>
<dbReference type="SUPFAM" id="SSF54495">
    <property type="entry name" value="UBC-like"/>
    <property type="match status" value="1"/>
</dbReference>
<dbReference type="KEGG" id="kng:KNAG_0B00780"/>
<dbReference type="HOGENOM" id="CLU_030988_13_0_1"/>
<name>J7R161_HUIN7</name>
<dbReference type="GO" id="GO:0016562">
    <property type="term" value="P:protein import into peroxisome matrix, receptor recycling"/>
    <property type="evidence" value="ECO:0007669"/>
    <property type="project" value="EnsemblFungi"/>
</dbReference>
<dbReference type="GeneID" id="34524175"/>
<reference evidence="10" key="2">
    <citation type="submission" date="2012-08" db="EMBL/GenBank/DDBJ databases">
        <title>Genome sequence of Kazachstania naganishii.</title>
        <authorList>
            <person name="Gordon J.L."/>
            <person name="Armisen D."/>
            <person name="Proux-Wera E."/>
            <person name="OhEigeartaigh S.S."/>
            <person name="Byrne K.P."/>
            <person name="Wolfe K.H."/>
        </authorList>
    </citation>
    <scope>NUCLEOTIDE SEQUENCE [LARGE SCALE GENOMIC DNA]</scope>
    <source>
        <strain evidence="10">ATCC MYA-139 / BCRC 22969 / CBS 8797 / CCRC 22969 / KCTC 17520 / NBRC 10181 / NCYC 3082</strain>
    </source>
</reference>
<dbReference type="eggNOG" id="KOG0417">
    <property type="taxonomic scope" value="Eukaryota"/>
</dbReference>
<dbReference type="OMA" id="WRAVMKG"/>
<protein>
    <recommendedName>
        <fullName evidence="8">UBC core domain-containing protein</fullName>
    </recommendedName>
</protein>
<dbReference type="PROSITE" id="PS00183">
    <property type="entry name" value="UBC_1"/>
    <property type="match status" value="1"/>
</dbReference>
<evidence type="ECO:0000256" key="4">
    <source>
        <dbReference type="ARBA" id="ARBA00022840"/>
    </source>
</evidence>
<dbReference type="Gene3D" id="3.10.110.10">
    <property type="entry name" value="Ubiquitin Conjugating Enzyme"/>
    <property type="match status" value="1"/>
</dbReference>
<keyword evidence="3 7" id="KW-0833">Ubl conjugation pathway</keyword>
<gene>
    <name evidence="9" type="primary">KNAG0B00780</name>
    <name evidence="9" type="ordered locus">KNAG_0B00780</name>
</gene>
<evidence type="ECO:0000313" key="10">
    <source>
        <dbReference type="Proteomes" id="UP000006310"/>
    </source>
</evidence>
<dbReference type="InterPro" id="IPR023313">
    <property type="entry name" value="UBQ-conjugating_AS"/>
</dbReference>
<evidence type="ECO:0000313" key="9">
    <source>
        <dbReference type="EMBL" id="CCK68525.1"/>
    </source>
</evidence>
<dbReference type="AlphaFoldDB" id="J7R161"/>
<dbReference type="GO" id="GO:0006513">
    <property type="term" value="P:protein monoubiquitination"/>
    <property type="evidence" value="ECO:0007669"/>
    <property type="project" value="EnsemblFungi"/>
</dbReference>
<keyword evidence="4 7" id="KW-0067">ATP-binding</keyword>
<dbReference type="InterPro" id="IPR050113">
    <property type="entry name" value="Ub_conjugating_enzyme"/>
</dbReference>
<evidence type="ECO:0000256" key="7">
    <source>
        <dbReference type="RuleBase" id="RU362109"/>
    </source>
</evidence>
<dbReference type="GO" id="GO:0051865">
    <property type="term" value="P:protein autoubiquitination"/>
    <property type="evidence" value="ECO:0007669"/>
    <property type="project" value="EnsemblFungi"/>
</dbReference>
<dbReference type="GO" id="GO:0005524">
    <property type="term" value="F:ATP binding"/>
    <property type="evidence" value="ECO:0007669"/>
    <property type="project" value="UniProtKB-UniRule"/>
</dbReference>
<keyword evidence="2 7" id="KW-0547">Nucleotide-binding</keyword>
<feature type="domain" description="UBC core" evidence="8">
    <location>
        <begin position="1"/>
        <end position="152"/>
    </location>
</feature>
<evidence type="ECO:0000256" key="6">
    <source>
        <dbReference type="PROSITE-ProRule" id="PRU10133"/>
    </source>
</evidence>
<comment type="similarity">
    <text evidence="7">Belongs to the ubiquitin-conjugating enzyme family.</text>
</comment>
<dbReference type="OrthoDB" id="9973183at2759"/>
<proteinExistence type="inferred from homology"/>
<comment type="pathway">
    <text evidence="5">Protein modification.</text>
</comment>
<accession>J7R161</accession>
<feature type="active site" description="Glycyl thioester intermediate" evidence="6">
    <location>
        <position position="89"/>
    </location>
</feature>
<evidence type="ECO:0000256" key="1">
    <source>
        <dbReference type="ARBA" id="ARBA00022679"/>
    </source>
</evidence>
<evidence type="ECO:0000256" key="2">
    <source>
        <dbReference type="ARBA" id="ARBA00022741"/>
    </source>
</evidence>
<dbReference type="RefSeq" id="XP_022462771.1">
    <property type="nucleotide sequence ID" value="XM_022611354.1"/>
</dbReference>